<evidence type="ECO:0000313" key="2">
    <source>
        <dbReference type="Proteomes" id="UP001165089"/>
    </source>
</evidence>
<comment type="caution">
    <text evidence="1">The sequence shown here is derived from an EMBL/GenBank/DDBJ whole genome shotgun (WGS) entry which is preliminary data.</text>
</comment>
<dbReference type="EMBL" id="BSDD01000012">
    <property type="protein sequence ID" value="GLH71495.1"/>
    <property type="molecule type" value="Genomic_DNA"/>
</dbReference>
<proteinExistence type="predicted"/>
<protein>
    <submittedName>
        <fullName evidence="1">Uncharacterized protein</fullName>
    </submittedName>
</protein>
<accession>A0ABQ5QBI3</accession>
<keyword evidence="2" id="KW-1185">Reference proteome</keyword>
<sequence length="463" mass="50922">MRGEMRRRGIGVLVASLVAGLAWGQEVSVYGTTMAQVWKSEVPGFDTKTYTPATQFLGIDATKLGTDNLSLHLYGWGTSDLGYVKASGGKADGELTYGYLDYRFDRANAEVKAGRFAINQGGGFEQVDGVSARTDLRGGFAISAFGGKPVLYRPDDPMASKDYSYQRDFIFGTRLSWRMKRMGEFGLSFLQDGTKPAKDLTIPQPVDYTRKQMGADIHLMPTTAIDFSGRTIFDLASHPATPAGQEKPSDIAEHDYTVRVKLPGQFAVTGNFAERNYFAYFAGTTLPSLFRQDDNDKFRGYGANVSWGAPSSLQVVGDYRHTHRETYGDTTQFGGEVRWVPAEKFLTGFGAHRVNATREVVVDPMHPSYSLTHTEARAWAMYGTEKVTASADAIVQKYQDKTNPNLNGQAWLYEVVASLGYQVMPSLKVSGDLGYGKTALAKNEAKGLLRAEYRFGMAKKGGR</sequence>
<reference evidence="1 2" key="1">
    <citation type="journal article" date="2023" name="Antonie Van Leeuwenhoek">
        <title>Mesoterricola silvestris gen. nov., sp. nov., Mesoterricola sediminis sp. nov., Geothrix oryzae sp. nov., Geothrix edaphica sp. nov., Geothrix rubra sp. nov., and Geothrix limicola sp. nov., six novel members of Acidobacteriota isolated from soils.</title>
        <authorList>
            <person name="Itoh H."/>
            <person name="Sugisawa Y."/>
            <person name="Mise K."/>
            <person name="Xu Z."/>
            <person name="Kuniyasu M."/>
            <person name="Ushijima N."/>
            <person name="Kawano K."/>
            <person name="Kobayashi E."/>
            <person name="Shiratori Y."/>
            <person name="Masuda Y."/>
            <person name="Senoo K."/>
        </authorList>
    </citation>
    <scope>NUCLEOTIDE SEQUENCE [LARGE SCALE GENOMIC DNA]</scope>
    <source>
        <strain evidence="1 2">Red803</strain>
    </source>
</reference>
<organism evidence="1 2">
    <name type="scientific">Geothrix rubra</name>
    <dbReference type="NCBI Taxonomy" id="2927977"/>
    <lineage>
        <taxon>Bacteria</taxon>
        <taxon>Pseudomonadati</taxon>
        <taxon>Acidobacteriota</taxon>
        <taxon>Holophagae</taxon>
        <taxon>Holophagales</taxon>
        <taxon>Holophagaceae</taxon>
        <taxon>Geothrix</taxon>
    </lineage>
</organism>
<gene>
    <name evidence="1" type="ORF">GETHPA_30290</name>
</gene>
<name>A0ABQ5QBI3_9BACT</name>
<evidence type="ECO:0000313" key="1">
    <source>
        <dbReference type="EMBL" id="GLH71495.1"/>
    </source>
</evidence>
<dbReference type="Proteomes" id="UP001165089">
    <property type="component" value="Unassembled WGS sequence"/>
</dbReference>